<dbReference type="InterPro" id="IPR036388">
    <property type="entry name" value="WH-like_DNA-bd_sf"/>
</dbReference>
<dbReference type="SUPFAM" id="SSF46785">
    <property type="entry name" value="Winged helix' DNA-binding domain"/>
    <property type="match status" value="1"/>
</dbReference>
<evidence type="ECO:0000256" key="1">
    <source>
        <dbReference type="ARBA" id="ARBA00009437"/>
    </source>
</evidence>
<evidence type="ECO:0000313" key="6">
    <source>
        <dbReference type="EMBL" id="MDX8328805.1"/>
    </source>
</evidence>
<reference evidence="6" key="1">
    <citation type="journal article" date="2023" name="Phytobiomes J">
        <title>Deciphering the key players within the bacterial microbiota associated with aerial crown gall tumors on rhododendron: Insights into the gallobiome.</title>
        <authorList>
            <person name="Kuzmanovic N."/>
            <person name="Nesme J."/>
            <person name="Wolf J."/>
            <person name="Neumann-Schaal M."/>
            <person name="Petersen J."/>
            <person name="Fernandez-Gnecco G."/>
            <person name="Sproeer C."/>
            <person name="Bunk B."/>
            <person name="Overmann J."/>
            <person name="Sorensen S.J."/>
            <person name="Idczak E."/>
            <person name="Smalla K."/>
        </authorList>
    </citation>
    <scope>NUCLEOTIDE SEQUENCE [LARGE SCALE GENOMIC DNA]</scope>
    <source>
        <strain evidence="6">Rho-14.1</strain>
    </source>
</reference>
<name>A0ABU4VTH3_9HYPH</name>
<keyword evidence="4" id="KW-0804">Transcription</keyword>
<dbReference type="InterPro" id="IPR058163">
    <property type="entry name" value="LysR-type_TF_proteobact-type"/>
</dbReference>
<dbReference type="Gene3D" id="3.40.190.10">
    <property type="entry name" value="Periplasmic binding protein-like II"/>
    <property type="match status" value="2"/>
</dbReference>
<sequence length="345" mass="37288">MAPLRTLPKAGFSDDESETVMRTEFLSPPKANAPLRLPTLSRLPPLTALRAFVVAARHASFSRAADELHVSTAAIGQQVRILETHLGQPLFSRQRGELALTDAGAALYPGMAEAFETMVGSLSDLLRSGSRPRLSILACPSFAARWLGPRLGRISDALGDVELSIETLDEGPLDRLQLDDADCAIVASGERIADFVYEPLFDDAVLAVCAPEFAARHRLTGHPERLRDLSGEILRGSGSDGAFEWANWLRSCGIHIRLAKLGPRFSHQPVLIEAALAGHGIALVRQSLVSEELKNGRLVSPIGSPQPTACRYHLLASQERRRQPEIVSLIALLRDDVPSLNAAAA</sequence>
<dbReference type="Pfam" id="PF03466">
    <property type="entry name" value="LysR_substrate"/>
    <property type="match status" value="1"/>
</dbReference>
<organism evidence="6 7">
    <name type="scientific">Agrobacterium rosae</name>
    <dbReference type="NCBI Taxonomy" id="1972867"/>
    <lineage>
        <taxon>Bacteria</taxon>
        <taxon>Pseudomonadati</taxon>
        <taxon>Pseudomonadota</taxon>
        <taxon>Alphaproteobacteria</taxon>
        <taxon>Hyphomicrobiales</taxon>
        <taxon>Rhizobiaceae</taxon>
        <taxon>Rhizobium/Agrobacterium group</taxon>
        <taxon>Agrobacterium</taxon>
    </lineage>
</organism>
<dbReference type="InterPro" id="IPR000847">
    <property type="entry name" value="LysR_HTH_N"/>
</dbReference>
<dbReference type="InterPro" id="IPR036390">
    <property type="entry name" value="WH_DNA-bd_sf"/>
</dbReference>
<keyword evidence="2" id="KW-0805">Transcription regulation</keyword>
<feature type="domain" description="HTH lysR-type" evidence="5">
    <location>
        <begin position="44"/>
        <end position="101"/>
    </location>
</feature>
<dbReference type="InterPro" id="IPR005119">
    <property type="entry name" value="LysR_subst-bd"/>
</dbReference>
<dbReference type="PANTHER" id="PTHR30537:SF26">
    <property type="entry name" value="GLYCINE CLEAVAGE SYSTEM TRANSCRIPTIONAL ACTIVATOR"/>
    <property type="match status" value="1"/>
</dbReference>
<proteinExistence type="inferred from homology"/>
<keyword evidence="3" id="KW-0238">DNA-binding</keyword>
<gene>
    <name evidence="6" type="ORF">RMS29_06160</name>
</gene>
<dbReference type="PANTHER" id="PTHR30537">
    <property type="entry name" value="HTH-TYPE TRANSCRIPTIONAL REGULATOR"/>
    <property type="match status" value="1"/>
</dbReference>
<protein>
    <submittedName>
        <fullName evidence="6">LysR substrate-binding domain-containing protein</fullName>
    </submittedName>
</protein>
<dbReference type="PROSITE" id="PS50931">
    <property type="entry name" value="HTH_LYSR"/>
    <property type="match status" value="1"/>
</dbReference>
<evidence type="ECO:0000313" key="7">
    <source>
        <dbReference type="Proteomes" id="UP001277561"/>
    </source>
</evidence>
<evidence type="ECO:0000256" key="3">
    <source>
        <dbReference type="ARBA" id="ARBA00023125"/>
    </source>
</evidence>
<accession>A0ABU4VTH3</accession>
<comment type="similarity">
    <text evidence="1">Belongs to the LysR transcriptional regulatory family.</text>
</comment>
<keyword evidence="7" id="KW-1185">Reference proteome</keyword>
<dbReference type="EMBL" id="JAVRAD010000002">
    <property type="protein sequence ID" value="MDX8328805.1"/>
    <property type="molecule type" value="Genomic_DNA"/>
</dbReference>
<dbReference type="Pfam" id="PF00126">
    <property type="entry name" value="HTH_1"/>
    <property type="match status" value="1"/>
</dbReference>
<comment type="caution">
    <text evidence="6">The sequence shown here is derived from an EMBL/GenBank/DDBJ whole genome shotgun (WGS) entry which is preliminary data.</text>
</comment>
<evidence type="ECO:0000259" key="5">
    <source>
        <dbReference type="PROSITE" id="PS50931"/>
    </source>
</evidence>
<dbReference type="Proteomes" id="UP001277561">
    <property type="component" value="Unassembled WGS sequence"/>
</dbReference>
<evidence type="ECO:0000256" key="2">
    <source>
        <dbReference type="ARBA" id="ARBA00023015"/>
    </source>
</evidence>
<dbReference type="SUPFAM" id="SSF53850">
    <property type="entry name" value="Periplasmic binding protein-like II"/>
    <property type="match status" value="1"/>
</dbReference>
<dbReference type="PRINTS" id="PR00039">
    <property type="entry name" value="HTHLYSR"/>
</dbReference>
<evidence type="ECO:0000256" key="4">
    <source>
        <dbReference type="ARBA" id="ARBA00023163"/>
    </source>
</evidence>
<dbReference type="Gene3D" id="1.10.10.10">
    <property type="entry name" value="Winged helix-like DNA-binding domain superfamily/Winged helix DNA-binding domain"/>
    <property type="match status" value="1"/>
</dbReference>